<dbReference type="AlphaFoldDB" id="A0A3M7SVL5"/>
<dbReference type="Proteomes" id="UP000276133">
    <property type="component" value="Unassembled WGS sequence"/>
</dbReference>
<evidence type="ECO:0008006" key="3">
    <source>
        <dbReference type="Google" id="ProtNLM"/>
    </source>
</evidence>
<reference evidence="1 2" key="1">
    <citation type="journal article" date="2018" name="Sci. Rep.">
        <title>Genomic signatures of local adaptation to the degree of environmental predictability in rotifers.</title>
        <authorList>
            <person name="Franch-Gras L."/>
            <person name="Hahn C."/>
            <person name="Garcia-Roger E.M."/>
            <person name="Carmona M.J."/>
            <person name="Serra M."/>
            <person name="Gomez A."/>
        </authorList>
    </citation>
    <scope>NUCLEOTIDE SEQUENCE [LARGE SCALE GENOMIC DNA]</scope>
    <source>
        <strain evidence="1">HYR1</strain>
    </source>
</reference>
<organism evidence="1 2">
    <name type="scientific">Brachionus plicatilis</name>
    <name type="common">Marine rotifer</name>
    <name type="synonym">Brachionus muelleri</name>
    <dbReference type="NCBI Taxonomy" id="10195"/>
    <lineage>
        <taxon>Eukaryota</taxon>
        <taxon>Metazoa</taxon>
        <taxon>Spiralia</taxon>
        <taxon>Gnathifera</taxon>
        <taxon>Rotifera</taxon>
        <taxon>Eurotatoria</taxon>
        <taxon>Monogononta</taxon>
        <taxon>Pseudotrocha</taxon>
        <taxon>Ploima</taxon>
        <taxon>Brachionidae</taxon>
        <taxon>Brachionus</taxon>
    </lineage>
</organism>
<protein>
    <recommendedName>
        <fullName evidence="3">RNA-directed DNA polymerase from mobile element jockey-like</fullName>
    </recommendedName>
</protein>
<comment type="caution">
    <text evidence="1">The sequence shown here is derived from an EMBL/GenBank/DDBJ whole genome shotgun (WGS) entry which is preliminary data.</text>
</comment>
<evidence type="ECO:0000313" key="2">
    <source>
        <dbReference type="Proteomes" id="UP000276133"/>
    </source>
</evidence>
<accession>A0A3M7SVL5</accession>
<gene>
    <name evidence="1" type="ORF">BpHYR1_018802</name>
</gene>
<name>A0A3M7SVL5_BRAPC</name>
<keyword evidence="2" id="KW-1185">Reference proteome</keyword>
<proteinExistence type="predicted"/>
<sequence>MEMHKEPKNSIPSLMKRIIWNERTKKIYADKLRALLNSISDTLPDYQLKDMRVLEKVMENIISKLNAAIIEASDEITEEKLLTKYKMKMNGWWDMNIKQLYDEYRQAKKVYRSDRTTINKILMKKAKTAFRKKQDENKNKIEVKQLVKQNRLYRLNRKSLFKCMKNNIQDKCEPNVDINIARSEIFKLFSESENRNVQSEKNHNDIVEDFI</sequence>
<dbReference type="EMBL" id="REGN01000706">
    <property type="protein sequence ID" value="RNA39739.1"/>
    <property type="molecule type" value="Genomic_DNA"/>
</dbReference>
<evidence type="ECO:0000313" key="1">
    <source>
        <dbReference type="EMBL" id="RNA39739.1"/>
    </source>
</evidence>